<dbReference type="GO" id="GO:0004386">
    <property type="term" value="F:helicase activity"/>
    <property type="evidence" value="ECO:0007669"/>
    <property type="project" value="UniProtKB-KW"/>
</dbReference>
<dbReference type="SMART" id="SM00487">
    <property type="entry name" value="DEXDc"/>
    <property type="match status" value="1"/>
</dbReference>
<accession>A0ABW6CJ91</accession>
<dbReference type="Gene3D" id="3.40.50.300">
    <property type="entry name" value="P-loop containing nucleotide triphosphate hydrolases"/>
    <property type="match status" value="2"/>
</dbReference>
<feature type="domain" description="Helicase ATP-binding" evidence="1">
    <location>
        <begin position="17"/>
        <end position="167"/>
    </location>
</feature>
<dbReference type="PROSITE" id="PS51194">
    <property type="entry name" value="HELICASE_CTER"/>
    <property type="match status" value="1"/>
</dbReference>
<name>A0ABW6CJ91_9CAUL</name>
<dbReference type="Pfam" id="PF00271">
    <property type="entry name" value="Helicase_C"/>
    <property type="match status" value="1"/>
</dbReference>
<dbReference type="PANTHER" id="PTHR47396:SF1">
    <property type="entry name" value="ATP-DEPENDENT HELICASE IRC3-RELATED"/>
    <property type="match status" value="1"/>
</dbReference>
<dbReference type="Proteomes" id="UP001598130">
    <property type="component" value="Unassembled WGS sequence"/>
</dbReference>
<gene>
    <name evidence="3" type="ORF">OCL97_04020</name>
</gene>
<dbReference type="SUPFAM" id="SSF52540">
    <property type="entry name" value="P-loop containing nucleoside triphosphate hydrolases"/>
    <property type="match status" value="1"/>
</dbReference>
<keyword evidence="3" id="KW-0378">Hydrolase</keyword>
<dbReference type="EMBL" id="JAOTJD010000005">
    <property type="protein sequence ID" value="MFD3263132.1"/>
    <property type="molecule type" value="Genomic_DNA"/>
</dbReference>
<dbReference type="Pfam" id="PF04851">
    <property type="entry name" value="ResIII"/>
    <property type="match status" value="1"/>
</dbReference>
<dbReference type="PANTHER" id="PTHR47396">
    <property type="entry name" value="TYPE I RESTRICTION ENZYME ECOKI R PROTEIN"/>
    <property type="match status" value="1"/>
</dbReference>
<evidence type="ECO:0000313" key="4">
    <source>
        <dbReference type="Proteomes" id="UP001598130"/>
    </source>
</evidence>
<keyword evidence="3" id="KW-0547">Nucleotide-binding</keyword>
<sequence length="475" mass="52299">MSFTPYPHQDEMIAEARAASLEHGAVIIRSPTGSGKTVIGAVMAHNVVQKGLRVMFTVHRDFLVGQTAETFQDVGLQAYGIIAAGVTPNLRARAQIAAIDTLKNRLDKVPVPNLLIVDECHHSVAAGWAKVIAFYKSKGTVIVGLSATPIRLDGRGLAEHYDHMVQGPSVRWLIDNGFLCDYEAYIPSTVDLSSVHTRMGDFVKAEAEAEVDKPTITGDAIREYKRLAPGKRAVVFCISVAHSLHVRAQFEASGIPAAHIDGTTPKDERKSILAAFRRGDIQVLTSVEIFGEGFDLPAVEVAILLRPTQSLSLHLQQIGRALRMSAGKERAIILDHVGNLMRLGLPDGDFEWTLEGRKKKKKKDGEQVMVKQCESCFRAFWPPPTCPYCGHTHVVVGRAIEEVDGELTKLTPEMIAAAKKQKRMEVGKARTLEELQDIGKARGYKDTWALNIWQVKETAAQRRVEAQAQAYGRFL</sequence>
<evidence type="ECO:0000259" key="1">
    <source>
        <dbReference type="PROSITE" id="PS51192"/>
    </source>
</evidence>
<dbReference type="InterPro" id="IPR001650">
    <property type="entry name" value="Helicase_C-like"/>
</dbReference>
<dbReference type="InterPro" id="IPR050742">
    <property type="entry name" value="Helicase_Restrict-Modif_Enz"/>
</dbReference>
<dbReference type="SMART" id="SM00490">
    <property type="entry name" value="HELICc"/>
    <property type="match status" value="1"/>
</dbReference>
<keyword evidence="4" id="KW-1185">Reference proteome</keyword>
<keyword evidence="3" id="KW-0347">Helicase</keyword>
<proteinExistence type="predicted"/>
<dbReference type="InterPro" id="IPR014001">
    <property type="entry name" value="Helicase_ATP-bd"/>
</dbReference>
<reference evidence="3 4" key="1">
    <citation type="submission" date="2022-09" db="EMBL/GenBank/DDBJ databases">
        <title>New species of Phenylobacterium.</title>
        <authorList>
            <person name="Mieszkin S."/>
        </authorList>
    </citation>
    <scope>NUCLEOTIDE SEQUENCE [LARGE SCALE GENOMIC DNA]</scope>
    <source>
        <strain evidence="3 4">HK31-G</strain>
    </source>
</reference>
<organism evidence="3 4">
    <name type="scientific">Phenylobacterium ferrooxidans</name>
    <dbReference type="NCBI Taxonomy" id="2982689"/>
    <lineage>
        <taxon>Bacteria</taxon>
        <taxon>Pseudomonadati</taxon>
        <taxon>Pseudomonadota</taxon>
        <taxon>Alphaproteobacteria</taxon>
        <taxon>Caulobacterales</taxon>
        <taxon>Caulobacteraceae</taxon>
        <taxon>Phenylobacterium</taxon>
    </lineage>
</organism>
<dbReference type="RefSeq" id="WP_377367815.1">
    <property type="nucleotide sequence ID" value="NZ_JAOTJD010000005.1"/>
</dbReference>
<keyword evidence="3" id="KW-0067">ATP-binding</keyword>
<feature type="domain" description="Helicase C-terminal" evidence="2">
    <location>
        <begin position="219"/>
        <end position="365"/>
    </location>
</feature>
<dbReference type="InterPro" id="IPR027417">
    <property type="entry name" value="P-loop_NTPase"/>
</dbReference>
<protein>
    <submittedName>
        <fullName evidence="3">DEAD/DEAH box helicase</fullName>
    </submittedName>
</protein>
<dbReference type="InterPro" id="IPR006935">
    <property type="entry name" value="Helicase/UvrB_N"/>
</dbReference>
<dbReference type="PROSITE" id="PS51192">
    <property type="entry name" value="HELICASE_ATP_BIND_1"/>
    <property type="match status" value="1"/>
</dbReference>
<evidence type="ECO:0000259" key="2">
    <source>
        <dbReference type="PROSITE" id="PS51194"/>
    </source>
</evidence>
<comment type="caution">
    <text evidence="3">The sequence shown here is derived from an EMBL/GenBank/DDBJ whole genome shotgun (WGS) entry which is preliminary data.</text>
</comment>
<evidence type="ECO:0000313" key="3">
    <source>
        <dbReference type="EMBL" id="MFD3263132.1"/>
    </source>
</evidence>